<dbReference type="InterPro" id="IPR037185">
    <property type="entry name" value="EmrE-like"/>
</dbReference>
<keyword evidence="3" id="KW-0812">Transmembrane</keyword>
<sequence length="301" mass="31827">MQQSDRAGLLFALAGFCLLTVGDAIIKGVDGAWPPTAVASLRYTIGALGLTALLLLQEGAKPLERIPDLRFQWLRGASVGFATVCFFAGVWLMPLTEAIAIIFTQPMITALLASVFLKERLRASTIAASVIAFIGVLIILRPNFAAIGWAALLPLGAAVGMSVLMTANRAVRGQGSALAMQAYVAIFGAITLLAFTLIGHLSGAESLQLSPPSADVVVRCLIVACTASAAHWLIYKATESAGAGTIAPMTYGQMIMASVLGYIFFSEVPDRETIFGAAIIIGSGLWLWWQGRVRMIDSAEH</sequence>
<organism evidence="6 7">
    <name type="scientific">Aurantiacibacter gangjinensis</name>
    <dbReference type="NCBI Taxonomy" id="502682"/>
    <lineage>
        <taxon>Bacteria</taxon>
        <taxon>Pseudomonadati</taxon>
        <taxon>Pseudomonadota</taxon>
        <taxon>Alphaproteobacteria</taxon>
        <taxon>Sphingomonadales</taxon>
        <taxon>Erythrobacteraceae</taxon>
        <taxon>Aurantiacibacter</taxon>
    </lineage>
</organism>
<evidence type="ECO:0000256" key="1">
    <source>
        <dbReference type="ARBA" id="ARBA00004141"/>
    </source>
</evidence>
<dbReference type="EMBL" id="LBHC01000001">
    <property type="protein sequence ID" value="KLE33220.1"/>
    <property type="molecule type" value="Genomic_DNA"/>
</dbReference>
<dbReference type="Proteomes" id="UP000053070">
    <property type="component" value="Unassembled WGS sequence"/>
</dbReference>
<dbReference type="SUPFAM" id="SSF103481">
    <property type="entry name" value="Multidrug resistance efflux transporter EmrE"/>
    <property type="match status" value="2"/>
</dbReference>
<dbReference type="PATRIC" id="fig|502682.8.peg.909"/>
<dbReference type="GO" id="GO:0016020">
    <property type="term" value="C:membrane"/>
    <property type="evidence" value="ECO:0007669"/>
    <property type="project" value="UniProtKB-SubCell"/>
</dbReference>
<comment type="subcellular location">
    <subcellularLocation>
        <location evidence="1">Membrane</location>
        <topology evidence="1">Multi-pass membrane protein</topology>
    </subcellularLocation>
</comment>
<name>A0A0G9MR93_9SPHN</name>
<evidence type="ECO:0000256" key="3">
    <source>
        <dbReference type="ARBA" id="ARBA00022692"/>
    </source>
</evidence>
<gene>
    <name evidence="6" type="ORF">AAW01_04455</name>
</gene>
<proteinExistence type="inferred from homology"/>
<accession>A0A0G9MR93</accession>
<dbReference type="KEGG" id="egn:BMF35_a2314"/>
<keyword evidence="4" id="KW-1133">Transmembrane helix</keyword>
<dbReference type="Pfam" id="PF00892">
    <property type="entry name" value="EamA"/>
    <property type="match status" value="2"/>
</dbReference>
<dbReference type="RefSeq" id="WP_047006069.1">
    <property type="nucleotide sequence ID" value="NZ_CP018097.1"/>
</dbReference>
<evidence type="ECO:0000313" key="6">
    <source>
        <dbReference type="EMBL" id="KLE33220.1"/>
    </source>
</evidence>
<dbReference type="InterPro" id="IPR000620">
    <property type="entry name" value="EamA_dom"/>
</dbReference>
<evidence type="ECO:0000313" key="7">
    <source>
        <dbReference type="Proteomes" id="UP000053070"/>
    </source>
</evidence>
<evidence type="ECO:0000256" key="5">
    <source>
        <dbReference type="ARBA" id="ARBA00023136"/>
    </source>
</evidence>
<comment type="similarity">
    <text evidence="2">Belongs to the drug/metabolite transporter (DMT) superfamily. 10 TMS drug/metabolite exporter (DME) (TC 2.A.7.3) family.</text>
</comment>
<dbReference type="PANTHER" id="PTHR22911:SF6">
    <property type="entry name" value="SOLUTE CARRIER FAMILY 35 MEMBER G1"/>
    <property type="match status" value="1"/>
</dbReference>
<reference evidence="6 7" key="1">
    <citation type="submission" date="2015-04" db="EMBL/GenBank/DDBJ databases">
        <title>The draft genome sequence of Erythrobacr gangjinensis K7-2.</title>
        <authorList>
            <person name="Zhuang L."/>
            <person name="Liu Y."/>
            <person name="Shao Z."/>
        </authorList>
    </citation>
    <scope>NUCLEOTIDE SEQUENCE [LARGE SCALE GENOMIC DNA]</scope>
    <source>
        <strain evidence="6 7">K7-2</strain>
    </source>
</reference>
<keyword evidence="5" id="KW-0472">Membrane</keyword>
<evidence type="ECO:0000256" key="2">
    <source>
        <dbReference type="ARBA" id="ARBA00009853"/>
    </source>
</evidence>
<dbReference type="OrthoDB" id="148351at2"/>
<protein>
    <submittedName>
        <fullName evidence="6">Uncharacterized protein</fullName>
    </submittedName>
</protein>
<dbReference type="AlphaFoldDB" id="A0A0G9MR93"/>
<dbReference type="STRING" id="502682.BMF35_a2314"/>
<evidence type="ECO:0000256" key="4">
    <source>
        <dbReference type="ARBA" id="ARBA00022989"/>
    </source>
</evidence>
<keyword evidence="7" id="KW-1185">Reference proteome</keyword>
<comment type="caution">
    <text evidence="6">The sequence shown here is derived from an EMBL/GenBank/DDBJ whole genome shotgun (WGS) entry which is preliminary data.</text>
</comment>
<dbReference type="PANTHER" id="PTHR22911">
    <property type="entry name" value="ACYL-MALONYL CONDENSING ENZYME-RELATED"/>
    <property type="match status" value="1"/>
</dbReference>